<dbReference type="Proteomes" id="UP001558713">
    <property type="component" value="Unassembled WGS sequence"/>
</dbReference>
<sequence>MTNITKLNTTNFLMWSKQIHALLDGYDLAGYLDKSKPAPSYTVTIGGLVQPIPEHAKWKRQDSLIYSAILGAISINIQLLLSRTVTSIDVWNTLGATYGKPSHENISNNSSISSNTGPKETRLSKSMSKEIDGSDTM</sequence>
<gene>
    <name evidence="2" type="ORF">V5N11_003860</name>
</gene>
<evidence type="ECO:0000256" key="1">
    <source>
        <dbReference type="SAM" id="MobiDB-lite"/>
    </source>
</evidence>
<dbReference type="EMBL" id="JBANAX010000197">
    <property type="protein sequence ID" value="KAL1218839.1"/>
    <property type="molecule type" value="Genomic_DNA"/>
</dbReference>
<proteinExistence type="predicted"/>
<organism evidence="2 3">
    <name type="scientific">Cardamine amara subsp. amara</name>
    <dbReference type="NCBI Taxonomy" id="228776"/>
    <lineage>
        <taxon>Eukaryota</taxon>
        <taxon>Viridiplantae</taxon>
        <taxon>Streptophyta</taxon>
        <taxon>Embryophyta</taxon>
        <taxon>Tracheophyta</taxon>
        <taxon>Spermatophyta</taxon>
        <taxon>Magnoliopsida</taxon>
        <taxon>eudicotyledons</taxon>
        <taxon>Gunneridae</taxon>
        <taxon>Pentapetalae</taxon>
        <taxon>rosids</taxon>
        <taxon>malvids</taxon>
        <taxon>Brassicales</taxon>
        <taxon>Brassicaceae</taxon>
        <taxon>Cardamineae</taxon>
        <taxon>Cardamine</taxon>
    </lineage>
</organism>
<dbReference type="PANTHER" id="PTHR47481">
    <property type="match status" value="1"/>
</dbReference>
<reference evidence="2 3" key="1">
    <citation type="submission" date="2024-04" db="EMBL/GenBank/DDBJ databases">
        <title>Genome assembly C_amara_ONT_v2.</title>
        <authorList>
            <person name="Yant L."/>
            <person name="Moore C."/>
            <person name="Slenker M."/>
        </authorList>
    </citation>
    <scope>NUCLEOTIDE SEQUENCE [LARGE SCALE GENOMIC DNA]</scope>
    <source>
        <tissue evidence="2">Leaf</tissue>
    </source>
</reference>
<evidence type="ECO:0000313" key="2">
    <source>
        <dbReference type="EMBL" id="KAL1218839.1"/>
    </source>
</evidence>
<dbReference type="PANTHER" id="PTHR47481:SF7">
    <property type="entry name" value="CCHC-TYPE DOMAIN-CONTAINING PROTEIN"/>
    <property type="match status" value="1"/>
</dbReference>
<feature type="compositionally biased region" description="Low complexity" evidence="1">
    <location>
        <begin position="105"/>
        <end position="115"/>
    </location>
</feature>
<accession>A0ABD1BNU1</accession>
<evidence type="ECO:0000313" key="3">
    <source>
        <dbReference type="Proteomes" id="UP001558713"/>
    </source>
</evidence>
<feature type="compositionally biased region" description="Basic and acidic residues" evidence="1">
    <location>
        <begin position="119"/>
        <end position="137"/>
    </location>
</feature>
<feature type="region of interest" description="Disordered" evidence="1">
    <location>
        <begin position="99"/>
        <end position="137"/>
    </location>
</feature>
<name>A0ABD1BNU1_CARAN</name>
<comment type="caution">
    <text evidence="2">The sequence shown here is derived from an EMBL/GenBank/DDBJ whole genome shotgun (WGS) entry which is preliminary data.</text>
</comment>
<protein>
    <submittedName>
        <fullName evidence="2">Retrovirus-related Pol polyprotein from transposon RE2</fullName>
    </submittedName>
</protein>
<keyword evidence="3" id="KW-1185">Reference proteome</keyword>
<dbReference type="AlphaFoldDB" id="A0ABD1BNU1"/>